<dbReference type="AlphaFoldDB" id="A0A1H9I5A0"/>
<feature type="region of interest" description="Disordered" evidence="1">
    <location>
        <begin position="110"/>
        <end position="132"/>
    </location>
</feature>
<name>A0A1H9I5A0_9GAMM</name>
<evidence type="ECO:0000313" key="3">
    <source>
        <dbReference type="Proteomes" id="UP000199267"/>
    </source>
</evidence>
<evidence type="ECO:0000256" key="1">
    <source>
        <dbReference type="SAM" id="MobiDB-lite"/>
    </source>
</evidence>
<accession>A0A1H9I5A0</accession>
<reference evidence="2 3" key="1">
    <citation type="submission" date="2016-10" db="EMBL/GenBank/DDBJ databases">
        <authorList>
            <person name="de Groot N.N."/>
        </authorList>
    </citation>
    <scope>NUCLEOTIDE SEQUENCE [LARGE SCALE GENOMIC DNA]</scope>
    <source>
        <strain evidence="2 3">DSM 378</strain>
    </source>
</reference>
<evidence type="ECO:0000313" key="2">
    <source>
        <dbReference type="EMBL" id="SEQ69746.1"/>
    </source>
</evidence>
<sequence length="311" mass="35233">MHRRWKRIQQSHRGVFGTDRVPLFHPAPHLAGTYRVRRGRVANRPWRMRLLPECPLPHRNRRRGVLRRQVAMANSWLLPGKSSRYGRWRQGRVPAPYRLAAIPCISPRAPGSHRPVRHSARNPEGQPGVPGFRKWVFRPGRPAFHQRSRHRSIHPPTPQKRHETSARAFARVPSPGLKTAAASRKGQGWCSPSRLLCVTREVFFFLGVHPFRVSCYFAGGPVVTGFQRFGNTNNTSNTGFSRDSGLHASNHLAEMPLHHVAFLQFVQVIGIPLHHGAALLQVDRLVVDAGHPVFSVGQLCLDMIFRKAMFP</sequence>
<protein>
    <submittedName>
        <fullName evidence="2">Uncharacterized protein</fullName>
    </submittedName>
</protein>
<feature type="region of interest" description="Disordered" evidence="1">
    <location>
        <begin position="144"/>
        <end position="166"/>
    </location>
</feature>
<proteinExistence type="predicted"/>
<feature type="compositionally biased region" description="Basic residues" evidence="1">
    <location>
        <begin position="144"/>
        <end position="153"/>
    </location>
</feature>
<dbReference type="Proteomes" id="UP000199267">
    <property type="component" value="Unassembled WGS sequence"/>
</dbReference>
<organism evidence="2 3">
    <name type="scientific">Azotobacter beijerinckii</name>
    <dbReference type="NCBI Taxonomy" id="170623"/>
    <lineage>
        <taxon>Bacteria</taxon>
        <taxon>Pseudomonadati</taxon>
        <taxon>Pseudomonadota</taxon>
        <taxon>Gammaproteobacteria</taxon>
        <taxon>Pseudomonadales</taxon>
        <taxon>Pseudomonadaceae</taxon>
        <taxon>Azotobacter</taxon>
    </lineage>
</organism>
<dbReference type="EMBL" id="FOFJ01000016">
    <property type="protein sequence ID" value="SEQ69746.1"/>
    <property type="molecule type" value="Genomic_DNA"/>
</dbReference>
<gene>
    <name evidence="2" type="ORF">SAMN04244573_02073</name>
</gene>